<dbReference type="InterPro" id="IPR011992">
    <property type="entry name" value="EF-hand-dom_pair"/>
</dbReference>
<feature type="domain" description="EF-hand" evidence="3">
    <location>
        <begin position="42"/>
        <end position="77"/>
    </location>
</feature>
<name>A0A8H7ZN21_9FUNG</name>
<keyword evidence="1" id="KW-0677">Repeat</keyword>
<proteinExistence type="predicted"/>
<sequence>MDISHFEKLMETFQSHTNEDGSTGFDIDKFREVFGSVLGGNLSFDQMTMLFMKIDANSDGTVDWDEFSTFIMMGSMESDENVRRGRNGRKPCLRRKLTCRLPVVSKRKCSTRG</sequence>
<dbReference type="OrthoDB" id="2124136at2759"/>
<dbReference type="AlphaFoldDB" id="A0A8H7ZN21"/>
<gene>
    <name evidence="4" type="ORF">BJ554DRAFT_3750</name>
</gene>
<reference evidence="4 5" key="1">
    <citation type="journal article" name="Sci. Rep.">
        <title>Genome-scale phylogenetic analyses confirm Olpidium as the closest living zoosporic fungus to the non-flagellated, terrestrial fungi.</title>
        <authorList>
            <person name="Chang Y."/>
            <person name="Rochon D."/>
            <person name="Sekimoto S."/>
            <person name="Wang Y."/>
            <person name="Chovatia M."/>
            <person name="Sandor L."/>
            <person name="Salamov A."/>
            <person name="Grigoriev I.V."/>
            <person name="Stajich J.E."/>
            <person name="Spatafora J.W."/>
        </authorList>
    </citation>
    <scope>NUCLEOTIDE SEQUENCE [LARGE SCALE GENOMIC DNA]</scope>
    <source>
        <strain evidence="4">S191</strain>
    </source>
</reference>
<dbReference type="Gene3D" id="1.10.238.10">
    <property type="entry name" value="EF-hand"/>
    <property type="match status" value="1"/>
</dbReference>
<dbReference type="SUPFAM" id="SSF47473">
    <property type="entry name" value="EF-hand"/>
    <property type="match status" value="1"/>
</dbReference>
<dbReference type="PROSITE" id="PS00018">
    <property type="entry name" value="EF_HAND_1"/>
    <property type="match status" value="1"/>
</dbReference>
<evidence type="ECO:0000313" key="4">
    <source>
        <dbReference type="EMBL" id="KAG5456493.1"/>
    </source>
</evidence>
<dbReference type="InterPro" id="IPR002048">
    <property type="entry name" value="EF_hand_dom"/>
</dbReference>
<protein>
    <recommendedName>
        <fullName evidence="3">EF-hand domain-containing protein</fullName>
    </recommendedName>
</protein>
<dbReference type="PROSITE" id="PS50222">
    <property type="entry name" value="EF_HAND_2"/>
    <property type="match status" value="1"/>
</dbReference>
<keyword evidence="5" id="KW-1185">Reference proteome</keyword>
<dbReference type="GO" id="GO:0005509">
    <property type="term" value="F:calcium ion binding"/>
    <property type="evidence" value="ECO:0007669"/>
    <property type="project" value="InterPro"/>
</dbReference>
<dbReference type="InterPro" id="IPR018247">
    <property type="entry name" value="EF_Hand_1_Ca_BS"/>
</dbReference>
<accession>A0A8H7ZN21</accession>
<dbReference type="EMBL" id="JAEFCI010011643">
    <property type="protein sequence ID" value="KAG5456493.1"/>
    <property type="molecule type" value="Genomic_DNA"/>
</dbReference>
<dbReference type="Proteomes" id="UP000673691">
    <property type="component" value="Unassembled WGS sequence"/>
</dbReference>
<evidence type="ECO:0000256" key="2">
    <source>
        <dbReference type="ARBA" id="ARBA00022837"/>
    </source>
</evidence>
<organism evidence="4 5">
    <name type="scientific">Olpidium bornovanus</name>
    <dbReference type="NCBI Taxonomy" id="278681"/>
    <lineage>
        <taxon>Eukaryota</taxon>
        <taxon>Fungi</taxon>
        <taxon>Fungi incertae sedis</taxon>
        <taxon>Olpidiomycota</taxon>
        <taxon>Olpidiomycotina</taxon>
        <taxon>Olpidiomycetes</taxon>
        <taxon>Olpidiales</taxon>
        <taxon>Olpidiaceae</taxon>
        <taxon>Olpidium</taxon>
    </lineage>
</organism>
<dbReference type="PANTHER" id="PTHR44324">
    <property type="entry name" value="WD40 REPEAT DOMAIN 95"/>
    <property type="match status" value="1"/>
</dbReference>
<keyword evidence="2" id="KW-0106">Calcium</keyword>
<evidence type="ECO:0000256" key="1">
    <source>
        <dbReference type="ARBA" id="ARBA00022737"/>
    </source>
</evidence>
<evidence type="ECO:0000313" key="5">
    <source>
        <dbReference type="Proteomes" id="UP000673691"/>
    </source>
</evidence>
<dbReference type="InterPro" id="IPR051242">
    <property type="entry name" value="WD-EF-hand_domain"/>
</dbReference>
<evidence type="ECO:0000259" key="3">
    <source>
        <dbReference type="PROSITE" id="PS50222"/>
    </source>
</evidence>
<comment type="caution">
    <text evidence="4">The sequence shown here is derived from an EMBL/GenBank/DDBJ whole genome shotgun (WGS) entry which is preliminary data.</text>
</comment>
<dbReference type="PANTHER" id="PTHR44324:SF4">
    <property type="entry name" value="WD40 REPEAT DOMAIN 95"/>
    <property type="match status" value="1"/>
</dbReference>